<organism evidence="3 4">
    <name type="scientific">Ephemerocybe angulata</name>
    <dbReference type="NCBI Taxonomy" id="980116"/>
    <lineage>
        <taxon>Eukaryota</taxon>
        <taxon>Fungi</taxon>
        <taxon>Dikarya</taxon>
        <taxon>Basidiomycota</taxon>
        <taxon>Agaricomycotina</taxon>
        <taxon>Agaricomycetes</taxon>
        <taxon>Agaricomycetidae</taxon>
        <taxon>Agaricales</taxon>
        <taxon>Agaricineae</taxon>
        <taxon>Psathyrellaceae</taxon>
        <taxon>Ephemerocybe</taxon>
    </lineage>
</organism>
<evidence type="ECO:0000313" key="4">
    <source>
        <dbReference type="Proteomes" id="UP000521943"/>
    </source>
</evidence>
<feature type="compositionally biased region" description="Acidic residues" evidence="1">
    <location>
        <begin position="269"/>
        <end position="279"/>
    </location>
</feature>
<feature type="domain" description="DUF6533" evidence="2">
    <location>
        <begin position="32"/>
        <end position="76"/>
    </location>
</feature>
<accession>A0A8H6HH08</accession>
<dbReference type="EMBL" id="JACGCI010000090">
    <property type="protein sequence ID" value="KAF6746654.1"/>
    <property type="molecule type" value="Genomic_DNA"/>
</dbReference>
<dbReference type="InterPro" id="IPR045340">
    <property type="entry name" value="DUF6533"/>
</dbReference>
<dbReference type="Pfam" id="PF20151">
    <property type="entry name" value="DUF6533"/>
    <property type="match status" value="1"/>
</dbReference>
<evidence type="ECO:0000256" key="1">
    <source>
        <dbReference type="SAM" id="MobiDB-lite"/>
    </source>
</evidence>
<protein>
    <recommendedName>
        <fullName evidence="2">DUF6533 domain-containing protein</fullName>
    </recommendedName>
</protein>
<dbReference type="AlphaFoldDB" id="A0A8H6HH08"/>
<feature type="region of interest" description="Disordered" evidence="1">
    <location>
        <begin position="263"/>
        <end position="282"/>
    </location>
</feature>
<evidence type="ECO:0000313" key="3">
    <source>
        <dbReference type="EMBL" id="KAF6746654.1"/>
    </source>
</evidence>
<evidence type="ECO:0000259" key="2">
    <source>
        <dbReference type="Pfam" id="PF20151"/>
    </source>
</evidence>
<proteinExistence type="predicted"/>
<gene>
    <name evidence="3" type="ORF">DFP72DRAFT_855189</name>
</gene>
<comment type="caution">
    <text evidence="3">The sequence shown here is derived from an EMBL/GenBank/DDBJ whole genome shotgun (WGS) entry which is preliminary data.</text>
</comment>
<reference evidence="3 4" key="1">
    <citation type="submission" date="2020-07" db="EMBL/GenBank/DDBJ databases">
        <title>Comparative genomics of pyrophilous fungi reveals a link between fire events and developmental genes.</title>
        <authorList>
            <consortium name="DOE Joint Genome Institute"/>
            <person name="Steindorff A.S."/>
            <person name="Carver A."/>
            <person name="Calhoun S."/>
            <person name="Stillman K."/>
            <person name="Liu H."/>
            <person name="Lipzen A."/>
            <person name="Pangilinan J."/>
            <person name="Labutti K."/>
            <person name="Bruns T.D."/>
            <person name="Grigoriev I.V."/>
        </authorList>
    </citation>
    <scope>NUCLEOTIDE SEQUENCE [LARGE SCALE GENOMIC DNA]</scope>
    <source>
        <strain evidence="3 4">CBS 144469</strain>
    </source>
</reference>
<name>A0A8H6HH08_9AGAR</name>
<sequence length="299" mass="33407">MSLSPEEVGQATDLFFHTFVLEVRVLICTSYINISFDTAYVHYCLTTLADEVSIIWPQTWGPGKVLFLVTKYTPLIPALMQILLNTKVRTAYSPKSHGKFPTQIQSHGKFPGSRRSVLTLSTAILQSGEAVYANVGQNGLGTFLLGVGVFYVRYRKQKNSYRLFVEMGGYTLYRCPSCKRVDGCASCSASPSYLQWAQDFGLYNIPEFVLGRLFHKSFTIAIEQSLQTFGAPILACRLLLNLRRSEDDGVRSRVVSTLVFDTPRQGTSDESEDYSDDEYGPQPVAMVQFSGIARRRGVP</sequence>
<keyword evidence="4" id="KW-1185">Reference proteome</keyword>
<dbReference type="Proteomes" id="UP000521943">
    <property type="component" value="Unassembled WGS sequence"/>
</dbReference>